<proteinExistence type="predicted"/>
<evidence type="ECO:0000256" key="1">
    <source>
        <dbReference type="ARBA" id="ARBA00023163"/>
    </source>
</evidence>
<organism evidence="4 5">
    <name type="scientific">Erwinia persicina</name>
    <dbReference type="NCBI Taxonomy" id="55211"/>
    <lineage>
        <taxon>Bacteria</taxon>
        <taxon>Pseudomonadati</taxon>
        <taxon>Pseudomonadota</taxon>
        <taxon>Gammaproteobacteria</taxon>
        <taxon>Enterobacterales</taxon>
        <taxon>Erwiniaceae</taxon>
        <taxon>Erwinia</taxon>
    </lineage>
</organism>
<keyword evidence="1" id="KW-0804">Transcription</keyword>
<evidence type="ECO:0000313" key="3">
    <source>
        <dbReference type="EMBL" id="MBD8107843.1"/>
    </source>
</evidence>
<dbReference type="OrthoDB" id="9790639at2"/>
<dbReference type="SUPFAM" id="SSF82679">
    <property type="entry name" value="N-utilization substance G protein NusG, N-terminal domain"/>
    <property type="match status" value="1"/>
</dbReference>
<dbReference type="EMBL" id="JACYNN010000012">
    <property type="protein sequence ID" value="MBD8107843.1"/>
    <property type="molecule type" value="Genomic_DNA"/>
</dbReference>
<dbReference type="Pfam" id="PF02357">
    <property type="entry name" value="NusG"/>
    <property type="match status" value="1"/>
</dbReference>
<evidence type="ECO:0000313" key="5">
    <source>
        <dbReference type="Proteomes" id="UP000306393"/>
    </source>
</evidence>
<dbReference type="InterPro" id="IPR006645">
    <property type="entry name" value="NGN-like_dom"/>
</dbReference>
<accession>A0A4U3FFC5</accession>
<dbReference type="Gene3D" id="3.30.70.940">
    <property type="entry name" value="NusG, N-terminal domain"/>
    <property type="match status" value="1"/>
</dbReference>
<keyword evidence="6" id="KW-1185">Reference proteome</keyword>
<dbReference type="InterPro" id="IPR036735">
    <property type="entry name" value="NGN_dom_sf"/>
</dbReference>
<protein>
    <recommendedName>
        <fullName evidence="2">NusG-like N-terminal domain-containing protein</fullName>
    </recommendedName>
</protein>
<reference evidence="4 5" key="1">
    <citation type="journal article" date="2019" name="Sci. Rep.">
        <title>Differences in resource use lead to coexistence of seed-transmitted microbial populations.</title>
        <authorList>
            <person name="Torres-Cortes G."/>
            <person name="Garcia B.J."/>
            <person name="Compant S."/>
            <person name="Rezki S."/>
            <person name="Jones P."/>
            <person name="Preveaux A."/>
            <person name="Briand M."/>
            <person name="Roulet A."/>
            <person name="Bouchez O."/>
            <person name="Jacobson D."/>
            <person name="Barret M."/>
        </authorList>
    </citation>
    <scope>NUCLEOTIDE SEQUENCE [LARGE SCALE GENOMIC DNA]</scope>
    <source>
        <strain evidence="4 5">CFBP13511</strain>
    </source>
</reference>
<reference evidence="3 6" key="2">
    <citation type="journal article" date="2020" name="FEMS Microbiol. Ecol.">
        <title>Temporal dynamics of bacterial communities during seed development and maturation.</title>
        <authorList>
            <person name="Chesneau G."/>
            <person name="Torres-Cortes G."/>
            <person name="Briand M."/>
            <person name="Darrasse A."/>
            <person name="Preveaux A."/>
            <person name="Marais C."/>
            <person name="Jacques M.A."/>
            <person name="Shade A."/>
            <person name="Barret M."/>
        </authorList>
    </citation>
    <scope>NUCLEOTIDE SEQUENCE [LARGE SCALE GENOMIC DNA]</scope>
    <source>
        <strain evidence="3 6">CFBP13732</strain>
    </source>
</reference>
<dbReference type="GO" id="GO:0006354">
    <property type="term" value="P:DNA-templated transcription elongation"/>
    <property type="evidence" value="ECO:0007669"/>
    <property type="project" value="InterPro"/>
</dbReference>
<feature type="domain" description="NusG-like N-terminal" evidence="2">
    <location>
        <begin position="3"/>
        <end position="104"/>
    </location>
</feature>
<comment type="caution">
    <text evidence="4">The sequence shown here is derived from an EMBL/GenBank/DDBJ whole genome shotgun (WGS) entry which is preliminary data.</text>
</comment>
<dbReference type="Proteomes" id="UP000661012">
    <property type="component" value="Unassembled WGS sequence"/>
</dbReference>
<dbReference type="AlphaFoldDB" id="A0A4U3FFC5"/>
<name>A0A4U3FFC5_9GAMM</name>
<gene>
    <name evidence="4" type="ORF">EpCFBP13511_07115</name>
    <name evidence="3" type="ORF">IFT93_15690</name>
</gene>
<dbReference type="RefSeq" id="WP_137268978.1">
    <property type="nucleotide sequence ID" value="NZ_JACYNM010000012.1"/>
</dbReference>
<dbReference type="STRING" id="1219360.GCA_001571305_01612"/>
<dbReference type="SMART" id="SM00738">
    <property type="entry name" value="NGN"/>
    <property type="match status" value="1"/>
</dbReference>
<evidence type="ECO:0000313" key="4">
    <source>
        <dbReference type="EMBL" id="TKJ92563.1"/>
    </source>
</evidence>
<evidence type="ECO:0000259" key="2">
    <source>
        <dbReference type="SMART" id="SM00738"/>
    </source>
</evidence>
<sequence>MTVSGWYLIFCKYGRMEQAEESLEKIGATTFCPMMTRKKNGAGSQHIRASVEPMFPPYLFVNIDADFINTARINALPGVSYIVKFGREPRPLPQSLIEALMRRAFNNNSLPVSQIKKDHNLMKMEERLQKIKDGNSYGLLSFLHEMIMSEIRLNRVE</sequence>
<dbReference type="Proteomes" id="UP000306393">
    <property type="component" value="Unassembled WGS sequence"/>
</dbReference>
<evidence type="ECO:0000313" key="6">
    <source>
        <dbReference type="Proteomes" id="UP000661012"/>
    </source>
</evidence>
<dbReference type="EMBL" id="QGAC01000005">
    <property type="protein sequence ID" value="TKJ92563.1"/>
    <property type="molecule type" value="Genomic_DNA"/>
</dbReference>